<dbReference type="InterPro" id="IPR007110">
    <property type="entry name" value="Ig-like_dom"/>
</dbReference>
<dbReference type="Proteomes" id="UP000694580">
    <property type="component" value="Chromosome 1"/>
</dbReference>
<dbReference type="SMART" id="SM00409">
    <property type="entry name" value="IG"/>
    <property type="match status" value="3"/>
</dbReference>
<keyword evidence="3" id="KW-0472">Membrane</keyword>
<evidence type="ECO:0000256" key="3">
    <source>
        <dbReference type="SAM" id="Phobius"/>
    </source>
</evidence>
<keyword evidence="3" id="KW-0812">Transmembrane</keyword>
<dbReference type="PANTHER" id="PTHR11481:SF64">
    <property type="entry name" value="FC RECEPTOR-LIKE PROTEIN 4"/>
    <property type="match status" value="1"/>
</dbReference>
<proteinExistence type="predicted"/>
<dbReference type="InterPro" id="IPR013783">
    <property type="entry name" value="Ig-like_fold"/>
</dbReference>
<dbReference type="Ensembl" id="ENSDCDT00010047780.1">
    <property type="protein sequence ID" value="ENSDCDP00010038176.1"/>
    <property type="gene ID" value="ENSDCDG00010024729.1"/>
</dbReference>
<dbReference type="GO" id="GO:0006955">
    <property type="term" value="P:immune response"/>
    <property type="evidence" value="ECO:0007669"/>
    <property type="project" value="TreeGrafter"/>
</dbReference>
<protein>
    <recommendedName>
        <fullName evidence="4">Ig-like domain-containing protein</fullName>
    </recommendedName>
</protein>
<dbReference type="InterPro" id="IPR036179">
    <property type="entry name" value="Ig-like_dom_sf"/>
</dbReference>
<dbReference type="PROSITE" id="PS50835">
    <property type="entry name" value="IG_LIKE"/>
    <property type="match status" value="2"/>
</dbReference>
<dbReference type="GeneTree" id="ENSGT01130000279788"/>
<dbReference type="InterPro" id="IPR003598">
    <property type="entry name" value="Ig_sub2"/>
</dbReference>
<feature type="domain" description="Ig-like" evidence="4">
    <location>
        <begin position="24"/>
        <end position="88"/>
    </location>
</feature>
<feature type="transmembrane region" description="Helical" evidence="3">
    <location>
        <begin position="272"/>
        <end position="291"/>
    </location>
</feature>
<reference evidence="5" key="3">
    <citation type="submission" date="2025-09" db="UniProtKB">
        <authorList>
            <consortium name="Ensembl"/>
        </authorList>
    </citation>
    <scope>IDENTIFICATION</scope>
</reference>
<reference evidence="5 6" key="1">
    <citation type="submission" date="2020-06" db="EMBL/GenBank/DDBJ databases">
        <authorList>
            <consortium name="Wellcome Sanger Institute Data Sharing"/>
        </authorList>
    </citation>
    <scope>NUCLEOTIDE SEQUENCE [LARGE SCALE GENOMIC DNA]</scope>
</reference>
<keyword evidence="2" id="KW-1015">Disulfide bond</keyword>
<evidence type="ECO:0000313" key="6">
    <source>
        <dbReference type="Proteomes" id="UP000694580"/>
    </source>
</evidence>
<dbReference type="Pfam" id="PF13927">
    <property type="entry name" value="Ig_3"/>
    <property type="match status" value="1"/>
</dbReference>
<evidence type="ECO:0000313" key="5">
    <source>
        <dbReference type="Ensembl" id="ENSDCDP00010038176.1"/>
    </source>
</evidence>
<sequence>FFLPKILISDVNVRVFCVFTALLPDSLVTVVSLQRPFYPGDTVTLRCDITEYTDWYKYDWYRNDTQFTRTTSKTLNISLPHDAGQYKCYGLRSGDPRTSRIDLPTPVLTVGPQSPVFAGETVAMKCVLDTSSGWRYKWYKDKSSHVAFQSELNISGVLESHDGQYWCRGERKRGSAVTANSGVVYLSVTGPKPKPKLSSDRSGHVFTGSSVTLSCEVYQFYWYKDSLSAQVSDGGQYWCSAGRGTPVYHTNYSNAVWVNIRGECYHSSGPKLWSALAVVAVYALVTAVLGVKCYRARGKTFTTLIT</sequence>
<dbReference type="PANTHER" id="PTHR11481">
    <property type="entry name" value="IMMUNOGLOBULIN FC RECEPTOR"/>
    <property type="match status" value="1"/>
</dbReference>
<dbReference type="InterPro" id="IPR003599">
    <property type="entry name" value="Ig_sub"/>
</dbReference>
<organism evidence="5 6">
    <name type="scientific">Denticeps clupeoides</name>
    <name type="common">denticle herring</name>
    <dbReference type="NCBI Taxonomy" id="299321"/>
    <lineage>
        <taxon>Eukaryota</taxon>
        <taxon>Metazoa</taxon>
        <taxon>Chordata</taxon>
        <taxon>Craniata</taxon>
        <taxon>Vertebrata</taxon>
        <taxon>Euteleostomi</taxon>
        <taxon>Actinopterygii</taxon>
        <taxon>Neopterygii</taxon>
        <taxon>Teleostei</taxon>
        <taxon>Clupei</taxon>
        <taxon>Clupeiformes</taxon>
        <taxon>Denticipitoidei</taxon>
        <taxon>Denticipitidae</taxon>
        <taxon>Denticeps</taxon>
    </lineage>
</organism>
<name>A0AAY4D144_9TELE</name>
<dbReference type="AlphaFoldDB" id="A0AAY4D144"/>
<keyword evidence="1" id="KW-0732">Signal</keyword>
<dbReference type="SUPFAM" id="SSF48726">
    <property type="entry name" value="Immunoglobulin"/>
    <property type="match status" value="3"/>
</dbReference>
<dbReference type="InterPro" id="IPR050488">
    <property type="entry name" value="Ig_Fc_receptor"/>
</dbReference>
<keyword evidence="6" id="KW-1185">Reference proteome</keyword>
<dbReference type="GO" id="GO:0004888">
    <property type="term" value="F:transmembrane signaling receptor activity"/>
    <property type="evidence" value="ECO:0007669"/>
    <property type="project" value="TreeGrafter"/>
</dbReference>
<dbReference type="GO" id="GO:0009897">
    <property type="term" value="C:external side of plasma membrane"/>
    <property type="evidence" value="ECO:0007669"/>
    <property type="project" value="TreeGrafter"/>
</dbReference>
<dbReference type="GO" id="GO:0007166">
    <property type="term" value="P:cell surface receptor signaling pathway"/>
    <property type="evidence" value="ECO:0007669"/>
    <property type="project" value="TreeGrafter"/>
</dbReference>
<feature type="domain" description="Ig-like" evidence="4">
    <location>
        <begin position="104"/>
        <end position="178"/>
    </location>
</feature>
<evidence type="ECO:0000256" key="2">
    <source>
        <dbReference type="ARBA" id="ARBA00023157"/>
    </source>
</evidence>
<keyword evidence="3" id="KW-1133">Transmembrane helix</keyword>
<dbReference type="Gene3D" id="2.60.40.10">
    <property type="entry name" value="Immunoglobulins"/>
    <property type="match status" value="3"/>
</dbReference>
<evidence type="ECO:0000256" key="1">
    <source>
        <dbReference type="ARBA" id="ARBA00022729"/>
    </source>
</evidence>
<reference evidence="5" key="2">
    <citation type="submission" date="2025-08" db="UniProtKB">
        <authorList>
            <consortium name="Ensembl"/>
        </authorList>
    </citation>
    <scope>IDENTIFICATION</scope>
</reference>
<dbReference type="Pfam" id="PF13895">
    <property type="entry name" value="Ig_2"/>
    <property type="match status" value="1"/>
</dbReference>
<evidence type="ECO:0000259" key="4">
    <source>
        <dbReference type="PROSITE" id="PS50835"/>
    </source>
</evidence>
<dbReference type="SMART" id="SM00408">
    <property type="entry name" value="IGc2"/>
    <property type="match status" value="3"/>
</dbReference>
<accession>A0AAY4D144</accession>